<gene>
    <name evidence="1" type="ORF">Pint_25164</name>
</gene>
<evidence type="ECO:0000313" key="2">
    <source>
        <dbReference type="Proteomes" id="UP001163603"/>
    </source>
</evidence>
<dbReference type="EMBL" id="CM047742">
    <property type="protein sequence ID" value="KAJ0033999.1"/>
    <property type="molecule type" value="Genomic_DNA"/>
</dbReference>
<reference evidence="2" key="1">
    <citation type="journal article" date="2023" name="G3 (Bethesda)">
        <title>Genome assembly and association tests identify interacting loci associated with vigor, precocity, and sex in interspecific pistachio rootstocks.</title>
        <authorList>
            <person name="Palmer W."/>
            <person name="Jacygrad E."/>
            <person name="Sagayaradj S."/>
            <person name="Cavanaugh K."/>
            <person name="Han R."/>
            <person name="Bertier L."/>
            <person name="Beede B."/>
            <person name="Kafkas S."/>
            <person name="Golino D."/>
            <person name="Preece J."/>
            <person name="Michelmore R."/>
        </authorList>
    </citation>
    <scope>NUCLEOTIDE SEQUENCE [LARGE SCALE GENOMIC DNA]</scope>
</reference>
<accession>A0ACC0YDF4</accession>
<comment type="caution">
    <text evidence="1">The sequence shown here is derived from an EMBL/GenBank/DDBJ whole genome shotgun (WGS) entry which is preliminary data.</text>
</comment>
<evidence type="ECO:0000313" key="1">
    <source>
        <dbReference type="EMBL" id="KAJ0033999.1"/>
    </source>
</evidence>
<keyword evidence="2" id="KW-1185">Reference proteome</keyword>
<dbReference type="Proteomes" id="UP001163603">
    <property type="component" value="Chromosome 7"/>
</dbReference>
<name>A0ACC0YDF4_9ROSI</name>
<protein>
    <submittedName>
        <fullName evidence="1">Uncharacterized protein</fullName>
    </submittedName>
</protein>
<sequence>MDVVLGNGSFVNVKNLSAVNQDQQAPRPIALESRSTGLESFREHTRSRGVHRPHSRKDGISTFGQTGEEESDSTGDQSLENQPLSKKKPKVGRAMPVPASRNLEEHIAVVEDPISVSPSKFWAAFSKCDLSPVVPMLLVLMESRLKPLSPLLLEPLLLIRELLHLLDVKFRCSALDSTVPIPLLLQVISPKVVVEWQKEKNIVMRLWKTYSIFEVMMDDKGTGLSCCNGGILWYWQAVSLDRITEDTCIHGAGRIGFAHVLIEVDTARKLLEMVCVHLPLEDSNDPLSMDVRVEYQWRPSQCDKCQVFGHSVSSCPL</sequence>
<organism evidence="1 2">
    <name type="scientific">Pistacia integerrima</name>
    <dbReference type="NCBI Taxonomy" id="434235"/>
    <lineage>
        <taxon>Eukaryota</taxon>
        <taxon>Viridiplantae</taxon>
        <taxon>Streptophyta</taxon>
        <taxon>Embryophyta</taxon>
        <taxon>Tracheophyta</taxon>
        <taxon>Spermatophyta</taxon>
        <taxon>Magnoliopsida</taxon>
        <taxon>eudicotyledons</taxon>
        <taxon>Gunneridae</taxon>
        <taxon>Pentapetalae</taxon>
        <taxon>rosids</taxon>
        <taxon>malvids</taxon>
        <taxon>Sapindales</taxon>
        <taxon>Anacardiaceae</taxon>
        <taxon>Pistacia</taxon>
    </lineage>
</organism>
<proteinExistence type="predicted"/>